<dbReference type="AlphaFoldDB" id="G2Y3M2"/>
<name>G2Y3M2_BOTF4</name>
<accession>G2Y3M2</accession>
<dbReference type="Proteomes" id="UP000008177">
    <property type="component" value="Unplaced contigs"/>
</dbReference>
<dbReference type="InParanoid" id="G2Y3M2"/>
<protein>
    <submittedName>
        <fullName evidence="1">Uncharacterized protein</fullName>
    </submittedName>
</protein>
<organism evidence="1 2">
    <name type="scientific">Botryotinia fuckeliana (strain T4)</name>
    <name type="common">Noble rot fungus</name>
    <name type="synonym">Botrytis cinerea</name>
    <dbReference type="NCBI Taxonomy" id="999810"/>
    <lineage>
        <taxon>Eukaryota</taxon>
        <taxon>Fungi</taxon>
        <taxon>Dikarya</taxon>
        <taxon>Ascomycota</taxon>
        <taxon>Pezizomycotina</taxon>
        <taxon>Leotiomycetes</taxon>
        <taxon>Helotiales</taxon>
        <taxon>Sclerotiniaceae</taxon>
        <taxon>Botrytis</taxon>
    </lineage>
</organism>
<evidence type="ECO:0000313" key="2">
    <source>
        <dbReference type="Proteomes" id="UP000008177"/>
    </source>
</evidence>
<dbReference type="HOGENOM" id="CLU_2775638_0_0_1"/>
<sequence length="69" mass="7779">MRAAVQLQCNHTDLNNGLPCKHIGRFGVKHKNDQGDFANGFGICYRVFYDKSGLQVSPSYVMNRNDDES</sequence>
<evidence type="ECO:0000313" key="1">
    <source>
        <dbReference type="EMBL" id="CCD47262.1"/>
    </source>
</evidence>
<gene>
    <name evidence="1" type="ORF">BofuT4_uP004210.1</name>
</gene>
<proteinExistence type="predicted"/>
<dbReference type="EMBL" id="FQ790286">
    <property type="protein sequence ID" value="CCD47262.1"/>
    <property type="molecule type" value="Genomic_DNA"/>
</dbReference>
<reference evidence="2" key="1">
    <citation type="journal article" date="2011" name="PLoS Genet.">
        <title>Genomic analysis of the necrotrophic fungal pathogens Sclerotinia sclerotiorum and Botrytis cinerea.</title>
        <authorList>
            <person name="Amselem J."/>
            <person name="Cuomo C.A."/>
            <person name="van Kan J.A."/>
            <person name="Viaud M."/>
            <person name="Benito E.P."/>
            <person name="Couloux A."/>
            <person name="Coutinho P.M."/>
            <person name="de Vries R.P."/>
            <person name="Dyer P.S."/>
            <person name="Fillinger S."/>
            <person name="Fournier E."/>
            <person name="Gout L."/>
            <person name="Hahn M."/>
            <person name="Kohn L."/>
            <person name="Lapalu N."/>
            <person name="Plummer K.M."/>
            <person name="Pradier J.M."/>
            <person name="Quevillon E."/>
            <person name="Sharon A."/>
            <person name="Simon A."/>
            <person name="ten Have A."/>
            <person name="Tudzynski B."/>
            <person name="Tudzynski P."/>
            <person name="Wincker P."/>
            <person name="Andrew M."/>
            <person name="Anthouard V."/>
            <person name="Beever R.E."/>
            <person name="Beffa R."/>
            <person name="Benoit I."/>
            <person name="Bouzid O."/>
            <person name="Brault B."/>
            <person name="Chen Z."/>
            <person name="Choquer M."/>
            <person name="Collemare J."/>
            <person name="Cotton P."/>
            <person name="Danchin E.G."/>
            <person name="Da Silva C."/>
            <person name="Gautier A."/>
            <person name="Giraud C."/>
            <person name="Giraud T."/>
            <person name="Gonzalez C."/>
            <person name="Grossetete S."/>
            <person name="Guldener U."/>
            <person name="Henrissat B."/>
            <person name="Howlett B.J."/>
            <person name="Kodira C."/>
            <person name="Kretschmer M."/>
            <person name="Lappartient A."/>
            <person name="Leroch M."/>
            <person name="Levis C."/>
            <person name="Mauceli E."/>
            <person name="Neuveglise C."/>
            <person name="Oeser B."/>
            <person name="Pearson M."/>
            <person name="Poulain J."/>
            <person name="Poussereau N."/>
            <person name="Quesneville H."/>
            <person name="Rascle C."/>
            <person name="Schumacher J."/>
            <person name="Segurens B."/>
            <person name="Sexton A."/>
            <person name="Silva E."/>
            <person name="Sirven C."/>
            <person name="Soanes D.M."/>
            <person name="Talbot N.J."/>
            <person name="Templeton M."/>
            <person name="Yandava C."/>
            <person name="Yarden O."/>
            <person name="Zeng Q."/>
            <person name="Rollins J.A."/>
            <person name="Lebrun M.H."/>
            <person name="Dickman M."/>
        </authorList>
    </citation>
    <scope>NUCLEOTIDE SEQUENCE [LARGE SCALE GENOMIC DNA]</scope>
    <source>
        <strain evidence="2">T4</strain>
    </source>
</reference>